<gene>
    <name evidence="3" type="ORF">DXC61_12425</name>
</gene>
<dbReference type="Proteomes" id="UP000261187">
    <property type="component" value="Unassembled WGS sequence"/>
</dbReference>
<dbReference type="SMART" id="SM00507">
    <property type="entry name" value="HNHc"/>
    <property type="match status" value="1"/>
</dbReference>
<evidence type="ECO:0000313" key="3">
    <source>
        <dbReference type="EMBL" id="RGL56978.1"/>
    </source>
</evidence>
<feature type="domain" description="HNH nuclease" evidence="2">
    <location>
        <begin position="153"/>
        <end position="219"/>
    </location>
</feature>
<organism evidence="3 4">
    <name type="scientific">Segatella copri</name>
    <dbReference type="NCBI Taxonomy" id="165179"/>
    <lineage>
        <taxon>Bacteria</taxon>
        <taxon>Pseudomonadati</taxon>
        <taxon>Bacteroidota</taxon>
        <taxon>Bacteroidia</taxon>
        <taxon>Bacteroidales</taxon>
        <taxon>Prevotellaceae</taxon>
        <taxon>Segatella</taxon>
    </lineage>
</organism>
<dbReference type="RefSeq" id="WP_117695397.1">
    <property type="nucleotide sequence ID" value="NZ_QSSA01000031.1"/>
</dbReference>
<reference evidence="3 4" key="1">
    <citation type="submission" date="2018-08" db="EMBL/GenBank/DDBJ databases">
        <title>A genome reference for cultivated species of the human gut microbiota.</title>
        <authorList>
            <person name="Zou Y."/>
            <person name="Xue W."/>
            <person name="Luo G."/>
        </authorList>
    </citation>
    <scope>NUCLEOTIDE SEQUENCE [LARGE SCALE GENOMIC DNA]</scope>
    <source>
        <strain evidence="3 4">TF06-40</strain>
    </source>
</reference>
<dbReference type="GO" id="GO:0008270">
    <property type="term" value="F:zinc ion binding"/>
    <property type="evidence" value="ECO:0007669"/>
    <property type="project" value="InterPro"/>
</dbReference>
<proteinExistence type="predicted"/>
<dbReference type="EMBL" id="QSSA01000031">
    <property type="protein sequence ID" value="RGL56978.1"/>
    <property type="molecule type" value="Genomic_DNA"/>
</dbReference>
<protein>
    <recommendedName>
        <fullName evidence="2">HNH nuclease domain-containing protein</fullName>
    </recommendedName>
</protein>
<evidence type="ECO:0000259" key="2">
    <source>
        <dbReference type="SMART" id="SM00507"/>
    </source>
</evidence>
<feature type="region of interest" description="Disordered" evidence="1">
    <location>
        <begin position="118"/>
        <end position="138"/>
    </location>
</feature>
<evidence type="ECO:0000313" key="4">
    <source>
        <dbReference type="Proteomes" id="UP000261187"/>
    </source>
</evidence>
<name>A0AA92SWV3_9BACT</name>
<accession>A0AA92SWV3</accession>
<dbReference type="GO" id="GO:0004519">
    <property type="term" value="F:endonuclease activity"/>
    <property type="evidence" value="ECO:0007669"/>
    <property type="project" value="InterPro"/>
</dbReference>
<dbReference type="GO" id="GO:0003676">
    <property type="term" value="F:nucleic acid binding"/>
    <property type="evidence" value="ECO:0007669"/>
    <property type="project" value="InterPro"/>
</dbReference>
<dbReference type="Gene3D" id="1.10.30.50">
    <property type="match status" value="1"/>
</dbReference>
<dbReference type="CDD" id="cd00085">
    <property type="entry name" value="HNHc"/>
    <property type="match status" value="1"/>
</dbReference>
<dbReference type="InterPro" id="IPR002711">
    <property type="entry name" value="HNH"/>
</dbReference>
<evidence type="ECO:0000256" key="1">
    <source>
        <dbReference type="SAM" id="MobiDB-lite"/>
    </source>
</evidence>
<dbReference type="AlphaFoldDB" id="A0AA92SWV3"/>
<sequence>MSKKSMIPTQASIRKAYVEEYLKRRPDAEEFARFTESELADFIRKHESPNFESIYTQLDHNYYDRVRHDMAIDGQMRTEDNAADNRYSLHLKTWSGFLESKVFRNLFKTKIAIEDLSSDAEPSAPSTPSFREETEGERKHIQKEMDVIRRNPQLRQMCLDKYGYQCQCCGMDFEETYGKELGANFMEVHHLRMISTYETDGVPKDFMENLVPLCSNCHSMIHHIKDSEHPLRDLREAYRGIKKEIKIWKQD</sequence>
<dbReference type="Pfam" id="PF01844">
    <property type="entry name" value="HNH"/>
    <property type="match status" value="1"/>
</dbReference>
<comment type="caution">
    <text evidence="3">The sequence shown here is derived from an EMBL/GenBank/DDBJ whole genome shotgun (WGS) entry which is preliminary data.</text>
</comment>
<dbReference type="InterPro" id="IPR003615">
    <property type="entry name" value="HNH_nuc"/>
</dbReference>